<evidence type="ECO:0000313" key="3">
    <source>
        <dbReference type="Proteomes" id="UP000237271"/>
    </source>
</evidence>
<protein>
    <submittedName>
        <fullName evidence="2">Uncharacterized protein</fullName>
    </submittedName>
</protein>
<dbReference type="AlphaFoldDB" id="A0A2P4YP68"/>
<comment type="caution">
    <text evidence="2">The sequence shown here is derived from an EMBL/GenBank/DDBJ whole genome shotgun (WGS) entry which is preliminary data.</text>
</comment>
<dbReference type="Proteomes" id="UP000237271">
    <property type="component" value="Unassembled WGS sequence"/>
</dbReference>
<proteinExistence type="predicted"/>
<gene>
    <name evidence="2" type="ORF">PHPALM_2682</name>
</gene>
<evidence type="ECO:0000256" key="1">
    <source>
        <dbReference type="SAM" id="MobiDB-lite"/>
    </source>
</evidence>
<sequence length="503" mass="57414">MTTELLQQANDRQMRICKAEDDPYRNDMLTHLLEISPPSPSDGRSSKEAQDYMVSALAVLLNQHLWCHTTSCFKTSGVTPSDKYCRYRFPRPHVDNTSFEQCGVELKRTLGHEFMNGYNYELMATFKCNQDIQILLGGVDVTDRIRYCCKYITKPQRRLDSQAAVAVAALNRRQQRESAEIDATGVAVPDHHAMARKSVSALVYNLTNRQEIAGPLAALYIYRKSCCYSSARCVSLPLGEIVRQLMRSEEYSCSMIRMDDGIVGDFRAVSYLDDYIFRPRTLEQVNLYEFSIWFFRKKREKTANSLYSFLDEHPLCSSHCLGKRYEEVVPVIQTFRLPGSEGGESTEKRWKYAVLSMVLFKPFRSLANLISTTDESSSQQVWVRCYEQWKPHRSEFVKEIMNNMDDFYSGLEKVKSNRENVPSVPASDRRAADSDGNTSDDNDELFHADEVDEDDSEMPDEDNDRCIINFSSLDPASCPTSVAPEGATARIIGIFKENGLLDH</sequence>
<evidence type="ECO:0000313" key="2">
    <source>
        <dbReference type="EMBL" id="POM79601.1"/>
    </source>
</evidence>
<keyword evidence="3" id="KW-1185">Reference proteome</keyword>
<feature type="region of interest" description="Disordered" evidence="1">
    <location>
        <begin position="416"/>
        <end position="444"/>
    </location>
</feature>
<name>A0A2P4YP68_9STRA</name>
<organism evidence="2 3">
    <name type="scientific">Phytophthora palmivora</name>
    <dbReference type="NCBI Taxonomy" id="4796"/>
    <lineage>
        <taxon>Eukaryota</taxon>
        <taxon>Sar</taxon>
        <taxon>Stramenopiles</taxon>
        <taxon>Oomycota</taxon>
        <taxon>Peronosporomycetes</taxon>
        <taxon>Peronosporales</taxon>
        <taxon>Peronosporaceae</taxon>
        <taxon>Phytophthora</taxon>
    </lineage>
</organism>
<reference evidence="2 3" key="1">
    <citation type="journal article" date="2017" name="Genome Biol. Evol.">
        <title>Phytophthora megakarya and P. palmivora, closely related causal agents of cacao black pod rot, underwent increases in genome sizes and gene numbers by different mechanisms.</title>
        <authorList>
            <person name="Ali S.S."/>
            <person name="Shao J."/>
            <person name="Lary D.J."/>
            <person name="Kronmiller B."/>
            <person name="Shen D."/>
            <person name="Strem M.D."/>
            <person name="Amoako-Attah I."/>
            <person name="Akrofi A.Y."/>
            <person name="Begoude B.A."/>
            <person name="Ten Hoopen G.M."/>
            <person name="Coulibaly K."/>
            <person name="Kebe B.I."/>
            <person name="Melnick R.L."/>
            <person name="Guiltinan M.J."/>
            <person name="Tyler B.M."/>
            <person name="Meinhardt L.W."/>
            <person name="Bailey B.A."/>
        </authorList>
    </citation>
    <scope>NUCLEOTIDE SEQUENCE [LARGE SCALE GENOMIC DNA]</scope>
    <source>
        <strain evidence="3">sbr112.9</strain>
    </source>
</reference>
<feature type="non-terminal residue" evidence="2">
    <location>
        <position position="503"/>
    </location>
</feature>
<dbReference type="OrthoDB" id="116992at2759"/>
<dbReference type="EMBL" id="NCKW01001269">
    <property type="protein sequence ID" value="POM79601.1"/>
    <property type="molecule type" value="Genomic_DNA"/>
</dbReference>
<accession>A0A2P4YP68</accession>